<comment type="caution">
    <text evidence="4">The sequence shown here is derived from an EMBL/GenBank/DDBJ whole genome shotgun (WGS) entry which is preliminary data.</text>
</comment>
<dbReference type="PANTHER" id="PTHR33495">
    <property type="entry name" value="ANTI-SIGMA FACTOR ANTAGONIST TM_1081-RELATED-RELATED"/>
    <property type="match status" value="1"/>
</dbReference>
<dbReference type="InterPro" id="IPR036513">
    <property type="entry name" value="STAS_dom_sf"/>
</dbReference>
<dbReference type="InterPro" id="IPR003658">
    <property type="entry name" value="Anti-sigma_ant"/>
</dbReference>
<proteinExistence type="inferred from homology"/>
<protein>
    <recommendedName>
        <fullName evidence="2">Anti-sigma factor antagonist</fullName>
    </recommendedName>
</protein>
<name>A0A7Y2EB03_UNCEI</name>
<dbReference type="SUPFAM" id="SSF52091">
    <property type="entry name" value="SpoIIaa-like"/>
    <property type="match status" value="1"/>
</dbReference>
<gene>
    <name evidence="4" type="ORF">HKN21_12590</name>
</gene>
<feature type="domain" description="STAS" evidence="3">
    <location>
        <begin position="6"/>
        <end position="114"/>
    </location>
</feature>
<dbReference type="AlphaFoldDB" id="A0A7Y2EB03"/>
<comment type="similarity">
    <text evidence="1 2">Belongs to the anti-sigma-factor antagonist family.</text>
</comment>
<sequence>MPHNMETVVHPEERGWVLVAVTGTMDSTTAPRLLSTCRELKDDQNSVILDLSGVDFIASSGVGSLLAMAEEFRGAGVGIRFAALSTAVSSVIQLLNLNRFLEIFPTTEEARTAEAA</sequence>
<dbReference type="InterPro" id="IPR002645">
    <property type="entry name" value="STAS_dom"/>
</dbReference>
<dbReference type="NCBIfam" id="TIGR00377">
    <property type="entry name" value="ant_ant_sig"/>
    <property type="match status" value="1"/>
</dbReference>
<evidence type="ECO:0000256" key="2">
    <source>
        <dbReference type="RuleBase" id="RU003749"/>
    </source>
</evidence>
<dbReference type="GO" id="GO:0043856">
    <property type="term" value="F:anti-sigma factor antagonist activity"/>
    <property type="evidence" value="ECO:0007669"/>
    <property type="project" value="InterPro"/>
</dbReference>
<evidence type="ECO:0000259" key="3">
    <source>
        <dbReference type="PROSITE" id="PS50801"/>
    </source>
</evidence>
<reference evidence="4 5" key="1">
    <citation type="submission" date="2020-03" db="EMBL/GenBank/DDBJ databases">
        <title>Metabolic flexibility allows generalist bacteria to become dominant in a frequently disturbed ecosystem.</title>
        <authorList>
            <person name="Chen Y.-J."/>
            <person name="Leung P.M."/>
            <person name="Bay S.K."/>
            <person name="Hugenholtz P."/>
            <person name="Kessler A.J."/>
            <person name="Shelley G."/>
            <person name="Waite D.W."/>
            <person name="Cook P.L."/>
            <person name="Greening C."/>
        </authorList>
    </citation>
    <scope>NUCLEOTIDE SEQUENCE [LARGE SCALE GENOMIC DNA]</scope>
    <source>
        <strain evidence="4">SS_bin_28</strain>
    </source>
</reference>
<accession>A0A7Y2EB03</accession>
<dbReference type="CDD" id="cd07043">
    <property type="entry name" value="STAS_anti-anti-sigma_factors"/>
    <property type="match status" value="1"/>
</dbReference>
<evidence type="ECO:0000313" key="4">
    <source>
        <dbReference type="EMBL" id="NNF07592.1"/>
    </source>
</evidence>
<dbReference type="Gene3D" id="3.30.750.24">
    <property type="entry name" value="STAS domain"/>
    <property type="match status" value="1"/>
</dbReference>
<dbReference type="EMBL" id="JABDJR010000504">
    <property type="protein sequence ID" value="NNF07592.1"/>
    <property type="molecule type" value="Genomic_DNA"/>
</dbReference>
<dbReference type="Pfam" id="PF01740">
    <property type="entry name" value="STAS"/>
    <property type="match status" value="1"/>
</dbReference>
<dbReference type="PANTHER" id="PTHR33495:SF2">
    <property type="entry name" value="ANTI-SIGMA FACTOR ANTAGONIST TM_1081-RELATED"/>
    <property type="match status" value="1"/>
</dbReference>
<evidence type="ECO:0000256" key="1">
    <source>
        <dbReference type="ARBA" id="ARBA00009013"/>
    </source>
</evidence>
<organism evidence="4 5">
    <name type="scientific">Eiseniibacteriota bacterium</name>
    <dbReference type="NCBI Taxonomy" id="2212470"/>
    <lineage>
        <taxon>Bacteria</taxon>
        <taxon>Candidatus Eiseniibacteriota</taxon>
    </lineage>
</organism>
<dbReference type="Proteomes" id="UP000547674">
    <property type="component" value="Unassembled WGS sequence"/>
</dbReference>
<dbReference type="PROSITE" id="PS50801">
    <property type="entry name" value="STAS"/>
    <property type="match status" value="1"/>
</dbReference>
<evidence type="ECO:0000313" key="5">
    <source>
        <dbReference type="Proteomes" id="UP000547674"/>
    </source>
</evidence>